<reference evidence="5 6" key="1">
    <citation type="submission" date="2016-10" db="EMBL/GenBank/DDBJ databases">
        <authorList>
            <person name="de Groot N.N."/>
        </authorList>
    </citation>
    <scope>NUCLEOTIDE SEQUENCE [LARGE SCALE GENOMIC DNA]</scope>
    <source>
        <strain evidence="5 6">DSM 46701</strain>
    </source>
</reference>
<dbReference type="Pfam" id="PF13302">
    <property type="entry name" value="Acetyltransf_3"/>
    <property type="match status" value="1"/>
</dbReference>
<keyword evidence="2" id="KW-0012">Acyltransferase</keyword>
<gene>
    <name evidence="5" type="ORF">SAMN05444955_109112</name>
</gene>
<evidence type="ECO:0000256" key="2">
    <source>
        <dbReference type="ARBA" id="ARBA00023315"/>
    </source>
</evidence>
<evidence type="ECO:0000256" key="1">
    <source>
        <dbReference type="ARBA" id="ARBA00022679"/>
    </source>
</evidence>
<name>A0A1H8FW29_9BACL</name>
<dbReference type="OrthoDB" id="9795206at2"/>
<dbReference type="SUPFAM" id="SSF55729">
    <property type="entry name" value="Acyl-CoA N-acyltransferases (Nat)"/>
    <property type="match status" value="1"/>
</dbReference>
<dbReference type="InterPro" id="IPR051531">
    <property type="entry name" value="N-acetyltransferase"/>
</dbReference>
<evidence type="ECO:0000313" key="6">
    <source>
        <dbReference type="Proteomes" id="UP000199695"/>
    </source>
</evidence>
<feature type="domain" description="N-acetyltransferase" evidence="4">
    <location>
        <begin position="7"/>
        <end position="177"/>
    </location>
</feature>
<dbReference type="Proteomes" id="UP000199695">
    <property type="component" value="Unassembled WGS sequence"/>
</dbReference>
<dbReference type="Gene3D" id="3.40.630.30">
    <property type="match status" value="1"/>
</dbReference>
<dbReference type="STRING" id="1173111.SAMN05444955_109112"/>
<evidence type="ECO:0000259" key="4">
    <source>
        <dbReference type="PROSITE" id="PS51186"/>
    </source>
</evidence>
<protein>
    <submittedName>
        <fullName evidence="5">Ribosomal-protein-alanine N-acetyltransferase</fullName>
    </submittedName>
</protein>
<dbReference type="RefSeq" id="WP_089969341.1">
    <property type="nucleotide sequence ID" value="NZ_FOCQ01000009.1"/>
</dbReference>
<dbReference type="AlphaFoldDB" id="A0A1H8FW29"/>
<keyword evidence="1 5" id="KW-0808">Transferase</keyword>
<accession>A0A1H8FW29</accession>
<dbReference type="EMBL" id="FOCQ01000009">
    <property type="protein sequence ID" value="SEN36031.1"/>
    <property type="molecule type" value="Genomic_DNA"/>
</dbReference>
<dbReference type="InterPro" id="IPR000182">
    <property type="entry name" value="GNAT_dom"/>
</dbReference>
<dbReference type="GO" id="GO:0008999">
    <property type="term" value="F:protein-N-terminal-alanine acetyltransferase activity"/>
    <property type="evidence" value="ECO:0007669"/>
    <property type="project" value="TreeGrafter"/>
</dbReference>
<dbReference type="InterPro" id="IPR016181">
    <property type="entry name" value="Acyl_CoA_acyltransferase"/>
</dbReference>
<dbReference type="GO" id="GO:0005737">
    <property type="term" value="C:cytoplasm"/>
    <property type="evidence" value="ECO:0007669"/>
    <property type="project" value="TreeGrafter"/>
</dbReference>
<dbReference type="PANTHER" id="PTHR43792">
    <property type="entry name" value="GNAT FAMILY, PUTATIVE (AFU_ORTHOLOGUE AFUA_3G00765)-RELATED-RELATED"/>
    <property type="match status" value="1"/>
</dbReference>
<dbReference type="PANTHER" id="PTHR43792:SF8">
    <property type="entry name" value="[RIBOSOMAL PROTEIN US5]-ALANINE N-ACETYLTRANSFERASE"/>
    <property type="match status" value="1"/>
</dbReference>
<proteinExistence type="inferred from homology"/>
<organism evidence="5 6">
    <name type="scientific">Lihuaxuella thermophila</name>
    <dbReference type="NCBI Taxonomy" id="1173111"/>
    <lineage>
        <taxon>Bacteria</taxon>
        <taxon>Bacillati</taxon>
        <taxon>Bacillota</taxon>
        <taxon>Bacilli</taxon>
        <taxon>Bacillales</taxon>
        <taxon>Thermoactinomycetaceae</taxon>
        <taxon>Lihuaxuella</taxon>
    </lineage>
</organism>
<comment type="similarity">
    <text evidence="3">Belongs to the acetyltransferase family. RimJ subfamily.</text>
</comment>
<keyword evidence="6" id="KW-1185">Reference proteome</keyword>
<sequence>MISNRRIYIRRLEPEDAGALLDLRKRNRSFLQPFEPVRPDSHYTLEAQLEAIRQGIGQWEQGTGYGFGIFLSTSHQLIGRVNLSNVVRGAWQNCTIGYFLDREHNGRGYMTEAVQSALRFAFGEAGLHRVEAGVMPRNISSIRVLEKNGFRYIGYSRYHLQINGGWEDHKIYAITMEDFKPDADV</sequence>
<dbReference type="PROSITE" id="PS51186">
    <property type="entry name" value="GNAT"/>
    <property type="match status" value="1"/>
</dbReference>
<evidence type="ECO:0000256" key="3">
    <source>
        <dbReference type="ARBA" id="ARBA00038502"/>
    </source>
</evidence>
<evidence type="ECO:0000313" key="5">
    <source>
        <dbReference type="EMBL" id="SEN36031.1"/>
    </source>
</evidence>